<keyword evidence="12" id="KW-1185">Reference proteome</keyword>
<evidence type="ECO:0000256" key="5">
    <source>
        <dbReference type="ARBA" id="ARBA00023136"/>
    </source>
</evidence>
<evidence type="ECO:0000259" key="9">
    <source>
        <dbReference type="Pfam" id="PF02706"/>
    </source>
</evidence>
<keyword evidence="6" id="KW-0175">Coiled coil</keyword>
<evidence type="ECO:0000313" key="12">
    <source>
        <dbReference type="Proteomes" id="UP000295131"/>
    </source>
</evidence>
<dbReference type="Pfam" id="PF02706">
    <property type="entry name" value="Wzz"/>
    <property type="match status" value="1"/>
</dbReference>
<evidence type="ECO:0008006" key="13">
    <source>
        <dbReference type="Google" id="ProtNLM"/>
    </source>
</evidence>
<feature type="region of interest" description="Disordered" evidence="7">
    <location>
        <begin position="633"/>
        <end position="732"/>
    </location>
</feature>
<dbReference type="EMBL" id="SMSI01000001">
    <property type="protein sequence ID" value="TDH38294.1"/>
    <property type="molecule type" value="Genomic_DNA"/>
</dbReference>
<feature type="compositionally biased region" description="Low complexity" evidence="7">
    <location>
        <begin position="27"/>
        <end position="37"/>
    </location>
</feature>
<keyword evidence="4 8" id="KW-1133">Transmembrane helix</keyword>
<dbReference type="GO" id="GO:0005886">
    <property type="term" value="C:plasma membrane"/>
    <property type="evidence" value="ECO:0007669"/>
    <property type="project" value="UniProtKB-SubCell"/>
</dbReference>
<feature type="compositionally biased region" description="Basic residues" evidence="7">
    <location>
        <begin position="850"/>
        <end position="863"/>
    </location>
</feature>
<accession>A0A4R5PMQ0</accession>
<feature type="coiled-coil region" evidence="6">
    <location>
        <begin position="369"/>
        <end position="396"/>
    </location>
</feature>
<gene>
    <name evidence="11" type="ORF">E2A64_04035</name>
</gene>
<name>A0A4R5PMQ0_9HYPH</name>
<evidence type="ECO:0000313" key="11">
    <source>
        <dbReference type="EMBL" id="TDH38294.1"/>
    </source>
</evidence>
<feature type="transmembrane region" description="Helical" evidence="8">
    <location>
        <begin position="600"/>
        <end position="623"/>
    </location>
</feature>
<feature type="region of interest" description="Disordered" evidence="7">
    <location>
        <begin position="1"/>
        <end position="168"/>
    </location>
</feature>
<evidence type="ECO:0000256" key="4">
    <source>
        <dbReference type="ARBA" id="ARBA00022989"/>
    </source>
</evidence>
<dbReference type="InterPro" id="IPR003856">
    <property type="entry name" value="LPS_length_determ_N"/>
</dbReference>
<dbReference type="PANTHER" id="PTHR32309">
    <property type="entry name" value="TYROSINE-PROTEIN KINASE"/>
    <property type="match status" value="1"/>
</dbReference>
<feature type="compositionally biased region" description="Pro residues" evidence="7">
    <location>
        <begin position="705"/>
        <end position="725"/>
    </location>
</feature>
<feature type="region of interest" description="Disordered" evidence="7">
    <location>
        <begin position="799"/>
        <end position="863"/>
    </location>
</feature>
<evidence type="ECO:0000256" key="7">
    <source>
        <dbReference type="SAM" id="MobiDB-lite"/>
    </source>
</evidence>
<keyword evidence="5 8" id="KW-0472">Membrane</keyword>
<evidence type="ECO:0000256" key="3">
    <source>
        <dbReference type="ARBA" id="ARBA00022692"/>
    </source>
</evidence>
<protein>
    <recommendedName>
        <fullName evidence="13">Succinoglycan biosynthesis protein exop</fullName>
    </recommendedName>
</protein>
<sequence>MWDSDQDRNRRGGRGSLLDQGAGSSGGARISASSRGQGRPEKPALSSSLLGAEPRAARVSTRPAGYGPEASYSEPRTSPHETPAPEGRKHTQRRSFGNHIASMLTFAGDGRRSEEPVAGDNPENVSRPYRAPEPEYERRAEAAPRAGPVRRSYEESVPRESYPRAERYYDDDDDRPLVDIGVLVASVWRHRRLIVSTTVIGAIAGVLIALSTPNHYYAETKMFIDPREIRVTEDDLRNQNLSTEAMIALADSQIQILSSNHVLSQVVDKLNLIRDPEFNGSATAGGIAGGIALIRQLLSGSEVNDEMETEAIDTLGKALAISRDPQTFVINVGVTTRDADKSTLIANTLVDTYLASEDAAQSGLMERTSEALDSRLDSLRSDLNAAERAVENFRAENDLVGVGGELIDDKQVVALNQQRANALAQKVSVRVKAENLAKADVNDVIDGAFPEEFLSANLLELRKQYSQAKSNADSLASSLGPLHPKYVAADSSLASLRGQIRSELRRIVASSQAELQRAVETEQELSSQLAVAKTKSLDNSEELVTLRELERTASATREIYESFLKRSRETSERGNLNPQNVRVISAAEPPLDPAGPSRKLIAIAGAILGTLAGVGIALALGFLEILRGLLPDDGPGAPRGGRRSPYSPAPDSGAASHVAARREQGHVAAATATGSTAASVTAAREPEPVAAPEWQQPEVARAAPAPTPQPSQAPQPAQPPQPAHKPQPAFHPAYPQEMQAQPEQAYPVAYPAPPAYPAYQPYPLHPMMVQAPQPHWFHGAPWPHPAAYAQPAYPAMPQHAQPYAPQAGVAQPHAPAQPVGAAAAAADRDLSEDHRSDEEIRRIRSQMRELRHRIDRRTHRRSA</sequence>
<feature type="compositionally biased region" description="Basic and acidic residues" evidence="7">
    <location>
        <begin position="1"/>
        <end position="10"/>
    </location>
</feature>
<dbReference type="GO" id="GO:0004713">
    <property type="term" value="F:protein tyrosine kinase activity"/>
    <property type="evidence" value="ECO:0007669"/>
    <property type="project" value="TreeGrafter"/>
</dbReference>
<dbReference type="AlphaFoldDB" id="A0A4R5PMQ0"/>
<evidence type="ECO:0000259" key="10">
    <source>
        <dbReference type="Pfam" id="PF13807"/>
    </source>
</evidence>
<feature type="compositionally biased region" description="Low complexity" evidence="7">
    <location>
        <begin position="667"/>
        <end position="693"/>
    </location>
</feature>
<dbReference type="PANTHER" id="PTHR32309:SF13">
    <property type="entry name" value="FERRIC ENTEROBACTIN TRANSPORT PROTEIN FEPE"/>
    <property type="match status" value="1"/>
</dbReference>
<comment type="subcellular location">
    <subcellularLocation>
        <location evidence="1">Cell membrane</location>
        <topology evidence="1">Multi-pass membrane protein</topology>
    </subcellularLocation>
</comment>
<feature type="domain" description="Polysaccharide chain length determinant N-terminal" evidence="9">
    <location>
        <begin position="178"/>
        <end position="270"/>
    </location>
</feature>
<dbReference type="InterPro" id="IPR032807">
    <property type="entry name" value="GNVR"/>
</dbReference>
<reference evidence="11 12" key="1">
    <citation type="journal article" date="2013" name="Int. J. Syst. Evol. Microbiol.">
        <title>Hoeflea suaedae sp. nov., an endophytic bacterium isolated from the root of the halophyte Suaeda maritima.</title>
        <authorList>
            <person name="Chung E.J."/>
            <person name="Park J.A."/>
            <person name="Pramanik P."/>
            <person name="Bibi F."/>
            <person name="Jeon C.O."/>
            <person name="Chung Y.R."/>
        </authorList>
    </citation>
    <scope>NUCLEOTIDE SEQUENCE [LARGE SCALE GENOMIC DNA]</scope>
    <source>
        <strain evidence="11 12">YC6898</strain>
    </source>
</reference>
<comment type="caution">
    <text evidence="11">The sequence shown here is derived from an EMBL/GenBank/DDBJ whole genome shotgun (WGS) entry which is preliminary data.</text>
</comment>
<feature type="compositionally biased region" description="Low complexity" evidence="7">
    <location>
        <begin position="799"/>
        <end position="825"/>
    </location>
</feature>
<dbReference type="InterPro" id="IPR050445">
    <property type="entry name" value="Bact_polysacc_biosynth/exp"/>
</dbReference>
<keyword evidence="2" id="KW-1003">Cell membrane</keyword>
<evidence type="ECO:0000256" key="2">
    <source>
        <dbReference type="ARBA" id="ARBA00022475"/>
    </source>
</evidence>
<keyword evidence="3 8" id="KW-0812">Transmembrane</keyword>
<evidence type="ECO:0000256" key="1">
    <source>
        <dbReference type="ARBA" id="ARBA00004651"/>
    </source>
</evidence>
<feature type="compositionally biased region" description="Basic and acidic residues" evidence="7">
    <location>
        <begin position="151"/>
        <end position="168"/>
    </location>
</feature>
<evidence type="ECO:0000256" key="6">
    <source>
        <dbReference type="SAM" id="Coils"/>
    </source>
</evidence>
<feature type="compositionally biased region" description="Basic and acidic residues" evidence="7">
    <location>
        <begin position="826"/>
        <end position="849"/>
    </location>
</feature>
<organism evidence="11 12">
    <name type="scientific">Pseudohoeflea suaedae</name>
    <dbReference type="NCBI Taxonomy" id="877384"/>
    <lineage>
        <taxon>Bacteria</taxon>
        <taxon>Pseudomonadati</taxon>
        <taxon>Pseudomonadota</taxon>
        <taxon>Alphaproteobacteria</taxon>
        <taxon>Hyphomicrobiales</taxon>
        <taxon>Rhizobiaceae</taxon>
        <taxon>Pseudohoeflea</taxon>
    </lineage>
</organism>
<proteinExistence type="predicted"/>
<feature type="compositionally biased region" description="Basic and acidic residues" evidence="7">
    <location>
        <begin position="130"/>
        <end position="142"/>
    </location>
</feature>
<feature type="domain" description="Tyrosine-protein kinase G-rich" evidence="10">
    <location>
        <begin position="546"/>
        <end position="619"/>
    </location>
</feature>
<dbReference type="Proteomes" id="UP000295131">
    <property type="component" value="Unassembled WGS sequence"/>
</dbReference>
<feature type="transmembrane region" description="Helical" evidence="8">
    <location>
        <begin position="193"/>
        <end position="212"/>
    </location>
</feature>
<dbReference type="Pfam" id="PF13807">
    <property type="entry name" value="GNVR"/>
    <property type="match status" value="1"/>
</dbReference>
<evidence type="ECO:0000256" key="8">
    <source>
        <dbReference type="SAM" id="Phobius"/>
    </source>
</evidence>